<dbReference type="Pfam" id="PF00158">
    <property type="entry name" value="Sigma54_activat"/>
    <property type="match status" value="1"/>
</dbReference>
<name>A0A1E7D646_ALTMA</name>
<dbReference type="FunFam" id="3.40.50.300:FF:000006">
    <property type="entry name" value="DNA-binding transcriptional regulator NtrC"/>
    <property type="match status" value="1"/>
</dbReference>
<dbReference type="RefSeq" id="WP_231513036.1">
    <property type="nucleotide sequence ID" value="NZ_CP018322.1"/>
</dbReference>
<dbReference type="InterPro" id="IPR025943">
    <property type="entry name" value="Sigma_54_int_dom_ATP-bd_2"/>
</dbReference>
<dbReference type="SMART" id="SM00382">
    <property type="entry name" value="AAA"/>
    <property type="match status" value="1"/>
</dbReference>
<dbReference type="InterPro" id="IPR029016">
    <property type="entry name" value="GAF-like_dom_sf"/>
</dbReference>
<keyword evidence="7" id="KW-1185">Reference proteome</keyword>
<keyword evidence="1" id="KW-0547">Nucleotide-binding</keyword>
<dbReference type="Pfam" id="PF02954">
    <property type="entry name" value="HTH_8"/>
    <property type="match status" value="1"/>
</dbReference>
<dbReference type="Gene3D" id="1.10.8.60">
    <property type="match status" value="1"/>
</dbReference>
<evidence type="ECO:0000313" key="7">
    <source>
        <dbReference type="Proteomes" id="UP000095392"/>
    </source>
</evidence>
<dbReference type="PROSITE" id="PS50045">
    <property type="entry name" value="SIGMA54_INTERACT_4"/>
    <property type="match status" value="1"/>
</dbReference>
<dbReference type="Gene3D" id="3.30.450.40">
    <property type="match status" value="1"/>
</dbReference>
<keyword evidence="2" id="KW-0067">ATP-binding</keyword>
<protein>
    <submittedName>
        <fullName evidence="6">AAA domain family protein</fullName>
    </submittedName>
</protein>
<dbReference type="PROSITE" id="PS00676">
    <property type="entry name" value="SIGMA54_INTERACT_2"/>
    <property type="match status" value="1"/>
</dbReference>
<evidence type="ECO:0000256" key="3">
    <source>
        <dbReference type="ARBA" id="ARBA00023015"/>
    </source>
</evidence>
<dbReference type="Pfam" id="PF25601">
    <property type="entry name" value="AAA_lid_14"/>
    <property type="match status" value="1"/>
</dbReference>
<evidence type="ECO:0000313" key="6">
    <source>
        <dbReference type="EMBL" id="OES25757.1"/>
    </source>
</evidence>
<dbReference type="GeneID" id="56269286"/>
<dbReference type="InterPro" id="IPR058031">
    <property type="entry name" value="AAA_lid_NorR"/>
</dbReference>
<dbReference type="InterPro" id="IPR002078">
    <property type="entry name" value="Sigma_54_int"/>
</dbReference>
<dbReference type="Gene3D" id="3.40.50.300">
    <property type="entry name" value="P-loop containing nucleotide triphosphate hydrolases"/>
    <property type="match status" value="1"/>
</dbReference>
<gene>
    <name evidence="6" type="ORF">BFV95_4275</name>
</gene>
<feature type="domain" description="Sigma-54 factor interaction" evidence="5">
    <location>
        <begin position="345"/>
        <end position="572"/>
    </location>
</feature>
<dbReference type="AlphaFoldDB" id="A0A1E7D646"/>
<dbReference type="InterPro" id="IPR009057">
    <property type="entry name" value="Homeodomain-like_sf"/>
</dbReference>
<dbReference type="EMBL" id="MIPY01000039">
    <property type="protein sequence ID" value="OES25757.1"/>
    <property type="molecule type" value="Genomic_DNA"/>
</dbReference>
<dbReference type="InterPro" id="IPR027417">
    <property type="entry name" value="P-loop_NTPase"/>
</dbReference>
<organism evidence="6 7">
    <name type="scientific">Alteromonas macleodii</name>
    <name type="common">Pseudoalteromonas macleodii</name>
    <dbReference type="NCBI Taxonomy" id="28108"/>
    <lineage>
        <taxon>Bacteria</taxon>
        <taxon>Pseudomonadati</taxon>
        <taxon>Pseudomonadota</taxon>
        <taxon>Gammaproteobacteria</taxon>
        <taxon>Alteromonadales</taxon>
        <taxon>Alteromonadaceae</taxon>
        <taxon>Alteromonas/Salinimonas group</taxon>
        <taxon>Alteromonas</taxon>
    </lineage>
</organism>
<evidence type="ECO:0000256" key="1">
    <source>
        <dbReference type="ARBA" id="ARBA00022741"/>
    </source>
</evidence>
<dbReference type="CDD" id="cd00009">
    <property type="entry name" value="AAA"/>
    <property type="match status" value="1"/>
</dbReference>
<dbReference type="GO" id="GO:0043565">
    <property type="term" value="F:sequence-specific DNA binding"/>
    <property type="evidence" value="ECO:0007669"/>
    <property type="project" value="InterPro"/>
</dbReference>
<dbReference type="GO" id="GO:0005524">
    <property type="term" value="F:ATP binding"/>
    <property type="evidence" value="ECO:0007669"/>
    <property type="project" value="UniProtKB-KW"/>
</dbReference>
<dbReference type="Proteomes" id="UP000095392">
    <property type="component" value="Unassembled WGS sequence"/>
</dbReference>
<dbReference type="InterPro" id="IPR025662">
    <property type="entry name" value="Sigma_54_int_dom_ATP-bd_1"/>
</dbReference>
<reference evidence="6 7" key="1">
    <citation type="submission" date="2016-09" db="EMBL/GenBank/DDBJ databases">
        <title>Draft Genome Sequence of four Alteromonas macleodii strains isolated from copper coupons and grown long-term at elevated copper levels.</title>
        <authorList>
            <person name="Cusick K."/>
            <person name="Dale J."/>
            <person name="Little B."/>
            <person name="Biffinger J."/>
        </authorList>
    </citation>
    <scope>NUCLEOTIDE SEQUENCE [LARGE SCALE GENOMIC DNA]</scope>
    <source>
        <strain evidence="6 7">KCP01</strain>
    </source>
</reference>
<evidence type="ECO:0000259" key="5">
    <source>
        <dbReference type="PROSITE" id="PS50045"/>
    </source>
</evidence>
<sequence length="664" mass="74016">MMKQTSQSMDVSGAETFMSAEFQLRNIQPTEPISRSWQRSLLKHGLDPHATNEVEVLSSSEMRLQLQQQEDYLNIARQGLTGLSKRIADAGYSVVLTDASGLTLATNLPTREKVRSKESGLLIGARWAEDQVGTNGIGTCLVEKESIIIHRDEHFYPSHRDLSCSVTPIFDPMGELRGCLNASCLGADKNRSSQFMTLQMVMMYGRMIENSYFRKTYRNQMTLNIRPAESFFDLAQEQLLAVNERGVITGANRSSFFEYSSLLPTDQLLPGSRLQDIIGISIDELLTKTNGGSNVIKVYSPLLLEEIELALRVPGSRSVASGSVRTAAKAASPLTSGKHPSLNELSGEDPRMQRIARQVLQVIDKDIPILITGETGTGKEAFARAIHDASSRAGHAFIALNCAAIPETLIESELFGYRSGSFTGANKNGMKGKLELANGGTLFLDEIGDMPVQLQTRLLRVLAERETMPLGATEPTALDLQVISATHQDLRARIDQKEFREDFYYRLNGMALKLPPLRERTDKSAIIANVVRRELQHLGDYQIDEKARQALEMYHWPGNIRQLMSVLKYAAAVSENNLITLDSLPDEILDHHSLDALDTEQETGVVKEKALSKYAGSHEGQLLLDTLKKHRWNITTVSEELNICRSTVYRKMKKYNIVQPNDIY</sequence>
<dbReference type="Gene3D" id="1.10.10.60">
    <property type="entry name" value="Homeodomain-like"/>
    <property type="match status" value="1"/>
</dbReference>
<dbReference type="PANTHER" id="PTHR32071">
    <property type="entry name" value="TRANSCRIPTIONAL REGULATORY PROTEIN"/>
    <property type="match status" value="1"/>
</dbReference>
<proteinExistence type="predicted"/>
<dbReference type="PANTHER" id="PTHR32071:SF77">
    <property type="entry name" value="TRANSCRIPTIONAL REGULATORY PROTEIN"/>
    <property type="match status" value="1"/>
</dbReference>
<dbReference type="GO" id="GO:0006355">
    <property type="term" value="P:regulation of DNA-templated transcription"/>
    <property type="evidence" value="ECO:0007669"/>
    <property type="project" value="InterPro"/>
</dbReference>
<dbReference type="SUPFAM" id="SSF46689">
    <property type="entry name" value="Homeodomain-like"/>
    <property type="match status" value="1"/>
</dbReference>
<dbReference type="SUPFAM" id="SSF52540">
    <property type="entry name" value="P-loop containing nucleoside triphosphate hydrolases"/>
    <property type="match status" value="1"/>
</dbReference>
<keyword evidence="3" id="KW-0805">Transcription regulation</keyword>
<evidence type="ECO:0000256" key="4">
    <source>
        <dbReference type="ARBA" id="ARBA00023163"/>
    </source>
</evidence>
<dbReference type="InterPro" id="IPR002197">
    <property type="entry name" value="HTH_Fis"/>
</dbReference>
<dbReference type="InterPro" id="IPR003593">
    <property type="entry name" value="AAA+_ATPase"/>
</dbReference>
<evidence type="ECO:0000256" key="2">
    <source>
        <dbReference type="ARBA" id="ARBA00022840"/>
    </source>
</evidence>
<dbReference type="PROSITE" id="PS00675">
    <property type="entry name" value="SIGMA54_INTERACT_1"/>
    <property type="match status" value="1"/>
</dbReference>
<accession>A0A1E7D646</accession>
<comment type="caution">
    <text evidence="6">The sequence shown here is derived from an EMBL/GenBank/DDBJ whole genome shotgun (WGS) entry which is preliminary data.</text>
</comment>
<keyword evidence="4" id="KW-0804">Transcription</keyword>